<evidence type="ECO:0000259" key="2">
    <source>
        <dbReference type="Pfam" id="PF12697"/>
    </source>
</evidence>
<organism evidence="3 4">
    <name type="scientific">Streptomyces mauvecolor</name>
    <dbReference type="NCBI Taxonomy" id="58345"/>
    <lineage>
        <taxon>Bacteria</taxon>
        <taxon>Bacillati</taxon>
        <taxon>Actinomycetota</taxon>
        <taxon>Actinomycetes</taxon>
        <taxon>Kitasatosporales</taxon>
        <taxon>Streptomycetaceae</taxon>
        <taxon>Streptomyces</taxon>
    </lineage>
</organism>
<comment type="similarity">
    <text evidence="1">Belongs to the AB hydrolase superfamily. FUS2 hydrolase family.</text>
</comment>
<dbReference type="PANTHER" id="PTHR22946">
    <property type="entry name" value="DIENELACTONE HYDROLASE DOMAIN-CONTAINING PROTEIN-RELATED"/>
    <property type="match status" value="1"/>
</dbReference>
<sequence>MRLFEDPLFQMFSERALMTMTGGGAEYGECLLTSRRITEGDVDSWHREWTATAAMVEGWATESAGAGHQVSAREAYLRASTYLRISYYPLYGAPVDPRLTEAAARERTCFARFAELCEPPPTPVEVPFEGGFLDGYLCPAQGTAPGDGPRPTVIAVNGYDSNAHEMYWAHALPATRRGYHCLLVDGPGQGLALVGQGLALRPDWETVLRPVVDHALTLPGVDPERLVVIGWSLGGYLAPRGVSGEPRVAALVADPGQWDQLGNFRDSLPLPPDLQARLPDVDPAELDEHLAPLLASPVLHWKLVQRGLWVHGLGSLGEYVVDTDRYRLSDVVEKITCPTLVVIGEGDPVAAHAERLYEALRCPKTLVRFTAAEGAEGHCESWNRSRYNQRVFDWLDDVLAPKTR</sequence>
<dbReference type="EMBL" id="JBHSIZ010000036">
    <property type="protein sequence ID" value="MFC4960666.1"/>
    <property type="molecule type" value="Genomic_DNA"/>
</dbReference>
<dbReference type="InterPro" id="IPR000073">
    <property type="entry name" value="AB_hydrolase_1"/>
</dbReference>
<dbReference type="RefSeq" id="WP_344374423.1">
    <property type="nucleotide sequence ID" value="NZ_BAAASQ010000008.1"/>
</dbReference>
<dbReference type="Gene3D" id="1.20.1440.110">
    <property type="entry name" value="acylaminoacyl peptidase"/>
    <property type="match status" value="1"/>
</dbReference>
<dbReference type="Proteomes" id="UP001595834">
    <property type="component" value="Unassembled WGS sequence"/>
</dbReference>
<gene>
    <name evidence="3" type="ORF">ACFPFX_30645</name>
</gene>
<dbReference type="Pfam" id="PF12697">
    <property type="entry name" value="Abhydrolase_6"/>
    <property type="match status" value="1"/>
</dbReference>
<evidence type="ECO:0000313" key="4">
    <source>
        <dbReference type="Proteomes" id="UP001595834"/>
    </source>
</evidence>
<evidence type="ECO:0000313" key="3">
    <source>
        <dbReference type="EMBL" id="MFC4960666.1"/>
    </source>
</evidence>
<comment type="caution">
    <text evidence="3">The sequence shown here is derived from an EMBL/GenBank/DDBJ whole genome shotgun (WGS) entry which is preliminary data.</text>
</comment>
<keyword evidence="4" id="KW-1185">Reference proteome</keyword>
<dbReference type="EC" id="3.4.-.-" evidence="3"/>
<proteinExistence type="inferred from homology"/>
<dbReference type="PANTHER" id="PTHR22946:SF12">
    <property type="entry name" value="CONIDIAL PIGMENT BIOSYNTHESIS PROTEIN AYG1 (AFU_ORTHOLOGUE AFUA_2G17550)"/>
    <property type="match status" value="1"/>
</dbReference>
<dbReference type="GO" id="GO:0016787">
    <property type="term" value="F:hydrolase activity"/>
    <property type="evidence" value="ECO:0007669"/>
    <property type="project" value="UniProtKB-KW"/>
</dbReference>
<reference evidence="4" key="1">
    <citation type="journal article" date="2019" name="Int. J. Syst. Evol. Microbiol.">
        <title>The Global Catalogue of Microorganisms (GCM) 10K type strain sequencing project: providing services to taxonomists for standard genome sequencing and annotation.</title>
        <authorList>
            <consortium name="The Broad Institute Genomics Platform"/>
            <consortium name="The Broad Institute Genome Sequencing Center for Infectious Disease"/>
            <person name="Wu L."/>
            <person name="Ma J."/>
        </authorList>
    </citation>
    <scope>NUCLEOTIDE SEQUENCE [LARGE SCALE GENOMIC DNA]</scope>
    <source>
        <strain evidence="4">CCM 7224</strain>
    </source>
</reference>
<protein>
    <submittedName>
        <fullName evidence="3">Alpha/beta hydrolase family protein</fullName>
        <ecNumber evidence="3">3.4.-.-</ecNumber>
    </submittedName>
</protein>
<dbReference type="InterPro" id="IPR050261">
    <property type="entry name" value="FrsA_esterase"/>
</dbReference>
<dbReference type="InterPro" id="IPR029058">
    <property type="entry name" value="AB_hydrolase_fold"/>
</dbReference>
<accession>A0ABV9UVW2</accession>
<evidence type="ECO:0000256" key="1">
    <source>
        <dbReference type="ARBA" id="ARBA00038115"/>
    </source>
</evidence>
<keyword evidence="3" id="KW-0378">Hydrolase</keyword>
<dbReference type="SUPFAM" id="SSF53474">
    <property type="entry name" value="alpha/beta-Hydrolases"/>
    <property type="match status" value="1"/>
</dbReference>
<feature type="domain" description="AB hydrolase-1" evidence="2">
    <location>
        <begin position="167"/>
        <end position="381"/>
    </location>
</feature>
<dbReference type="Gene3D" id="3.40.50.1820">
    <property type="entry name" value="alpha/beta hydrolase"/>
    <property type="match status" value="1"/>
</dbReference>
<name>A0ABV9UVW2_9ACTN</name>